<comment type="caution">
    <text evidence="1">The sequence shown here is derived from an EMBL/GenBank/DDBJ whole genome shotgun (WGS) entry which is preliminary data.</text>
</comment>
<keyword evidence="1" id="KW-0489">Methyltransferase</keyword>
<dbReference type="SUPFAM" id="SSF53335">
    <property type="entry name" value="S-adenosyl-L-methionine-dependent methyltransferases"/>
    <property type="match status" value="1"/>
</dbReference>
<dbReference type="EMBL" id="AEDQ01000023">
    <property type="protein sequence ID" value="EFL43955.1"/>
    <property type="molecule type" value="Genomic_DNA"/>
</dbReference>
<proteinExistence type="predicted"/>
<dbReference type="InterPro" id="IPR029063">
    <property type="entry name" value="SAM-dependent_MTases_sf"/>
</dbReference>
<protein>
    <submittedName>
        <fullName evidence="1">Methyltransferase domain protein</fullName>
    </submittedName>
</protein>
<gene>
    <name evidence="1" type="ORF">HMPREF9248_0849</name>
</gene>
<dbReference type="Gene3D" id="3.40.50.150">
    <property type="entry name" value="Vaccinia Virus protein VP39"/>
    <property type="match status" value="1"/>
</dbReference>
<evidence type="ECO:0000313" key="2">
    <source>
        <dbReference type="Proteomes" id="UP000004431"/>
    </source>
</evidence>
<dbReference type="Proteomes" id="UP000004431">
    <property type="component" value="Unassembled WGS sequence"/>
</dbReference>
<dbReference type="GO" id="GO:0008168">
    <property type="term" value="F:methyltransferase activity"/>
    <property type="evidence" value="ECO:0007669"/>
    <property type="project" value="UniProtKB-KW"/>
</dbReference>
<organism evidence="1 2">
    <name type="scientific">Fannyhessea vaginae PB189-T1-4</name>
    <dbReference type="NCBI Taxonomy" id="866774"/>
    <lineage>
        <taxon>Bacteria</taxon>
        <taxon>Bacillati</taxon>
        <taxon>Actinomycetota</taxon>
        <taxon>Coriobacteriia</taxon>
        <taxon>Coriobacteriales</taxon>
        <taxon>Atopobiaceae</taxon>
        <taxon>Fannyhessea</taxon>
    </lineage>
</organism>
<sequence length="324" mass="35591">MKKTTIQTLIELTSEFYAHEAQSFSDSRERPWDGWYEAMEYLRAHTMPPFETRTSAEFGASTNTRADNDTSASQPFCCIDVACGNLRFLHFLCAYMQAATPTKNTAHNTSASQGNTFVYIGIDKQPELTARGMATMRNAPTQAAPHVTLYTHDILSCALEGTPAVPCLEHRADMLVCFGFMHHIPSAALRARVLAELCKQVKPGGVMIVSFWCFAASAQGAAKANRETTQAFEALTARAEGATEGCAEGAAANKPILTAEDFEPNDFMLGWKHTQGVMRYAHSFTEAEALQLIAGESQLSYCTHWYADGKDNRSNLYVIAQKTA</sequence>
<accession>A0ABP2IZT8</accession>
<keyword evidence="2" id="KW-1185">Reference proteome</keyword>
<dbReference type="GO" id="GO:0032259">
    <property type="term" value="P:methylation"/>
    <property type="evidence" value="ECO:0007669"/>
    <property type="project" value="UniProtKB-KW"/>
</dbReference>
<name>A0ABP2IZT8_9ACTN</name>
<reference evidence="1 2" key="1">
    <citation type="submission" date="2010-08" db="EMBL/GenBank/DDBJ databases">
        <authorList>
            <person name="Durkin A.S."/>
            <person name="Madupu R."/>
            <person name="Torralba M."/>
            <person name="Gillis M."/>
            <person name="Methe B."/>
            <person name="Sutton G."/>
            <person name="Nelson K.E."/>
        </authorList>
    </citation>
    <scope>NUCLEOTIDE SEQUENCE [LARGE SCALE GENOMIC DNA]</scope>
    <source>
        <strain evidence="1 2">PB189-T1-4</strain>
    </source>
</reference>
<dbReference type="RefSeq" id="WP_006304311.1">
    <property type="nucleotide sequence ID" value="NZ_AEDQ01000023.1"/>
</dbReference>
<keyword evidence="1" id="KW-0808">Transferase</keyword>
<evidence type="ECO:0000313" key="1">
    <source>
        <dbReference type="EMBL" id="EFL43955.1"/>
    </source>
</evidence>